<proteinExistence type="predicted"/>
<gene>
    <name evidence="3" type="ORF">QRT04_01770</name>
</gene>
<keyword evidence="4" id="KW-1185">Reference proteome</keyword>
<dbReference type="InterPro" id="IPR002104">
    <property type="entry name" value="Integrase_catalytic"/>
</dbReference>
<feature type="domain" description="Tyr recombinase" evidence="2">
    <location>
        <begin position="201"/>
        <end position="434"/>
    </location>
</feature>
<dbReference type="InterPro" id="IPR013762">
    <property type="entry name" value="Integrase-like_cat_sf"/>
</dbReference>
<dbReference type="InterPro" id="IPR011010">
    <property type="entry name" value="DNA_brk_join_enz"/>
</dbReference>
<evidence type="ECO:0000256" key="1">
    <source>
        <dbReference type="ARBA" id="ARBA00023172"/>
    </source>
</evidence>
<dbReference type="PROSITE" id="PS51898">
    <property type="entry name" value="TYR_RECOMBINASE"/>
    <property type="match status" value="1"/>
</dbReference>
<evidence type="ECO:0000313" key="4">
    <source>
        <dbReference type="Proteomes" id="UP001529338"/>
    </source>
</evidence>
<dbReference type="Gene3D" id="1.10.443.10">
    <property type="entry name" value="Intergrase catalytic core"/>
    <property type="match status" value="1"/>
</dbReference>
<protein>
    <submittedName>
        <fullName evidence="3">Site-specific integrase</fullName>
    </submittedName>
</protein>
<dbReference type="EMBL" id="JAUCGQ010000001">
    <property type="protein sequence ID" value="MDM7853647.1"/>
    <property type="molecule type" value="Genomic_DNA"/>
</dbReference>
<name>A0ABT7SBT1_9CELL</name>
<accession>A0ABT7SBT1</accession>
<organism evidence="3 4">
    <name type="scientific">Cellulomonas alba</name>
    <dbReference type="NCBI Taxonomy" id="3053467"/>
    <lineage>
        <taxon>Bacteria</taxon>
        <taxon>Bacillati</taxon>
        <taxon>Actinomycetota</taxon>
        <taxon>Actinomycetes</taxon>
        <taxon>Micrococcales</taxon>
        <taxon>Cellulomonadaceae</taxon>
        <taxon>Cellulomonas</taxon>
    </lineage>
</organism>
<dbReference type="Proteomes" id="UP001529338">
    <property type="component" value="Unassembled WGS sequence"/>
</dbReference>
<sequence>MSRAHGHLVGTGRVTLYVPTGSRPYYRLSFVDATGERRHRSLGRDPEFALHQAEALDAELANPDTGSTVVTLGELVREYVSTPRDRKRDKGGHLTGEDWTESNHAKIADDLARAVKGIEGLPATDLDLATINRMRSACGTPGMVRQMTSEVRNFLCWAAECEAISWEQAALLPQRARTVAPRLPQEQRRPRRREQVLVQGQAASYVSEEDAPHRSACVALAETMQLRVPWGELAVHTAIGAGLRQGEQFQLTADDIVRRGNGWVIRVFWQWSTNAATGRRRLPKNRKRRWVPVLRLTRDEYPLLEKLLERAEEAQAEQRAGTNPDALLFPAPQGGMWWTSNLNELITESQKAAGWKYTVTPETRTMRNGERRAVLVTQMEQPWHTLRHRFARDMVDWMELKKGQLMQIGGWDNEETVNSRYYRTGEEHLDSALDRFYND</sequence>
<dbReference type="CDD" id="cd00397">
    <property type="entry name" value="DNA_BRE_C"/>
    <property type="match status" value="1"/>
</dbReference>
<evidence type="ECO:0000313" key="3">
    <source>
        <dbReference type="EMBL" id="MDM7853647.1"/>
    </source>
</evidence>
<dbReference type="RefSeq" id="WP_289453165.1">
    <property type="nucleotide sequence ID" value="NZ_JAUCGQ010000001.1"/>
</dbReference>
<keyword evidence="1" id="KW-0233">DNA recombination</keyword>
<comment type="caution">
    <text evidence="3">The sequence shown here is derived from an EMBL/GenBank/DDBJ whole genome shotgun (WGS) entry which is preliminary data.</text>
</comment>
<reference evidence="3 4" key="1">
    <citation type="submission" date="2023-06" db="EMBL/GenBank/DDBJ databases">
        <title>Cellulomonas sp. MW4 Whole genome sequence.</title>
        <authorList>
            <person name="Park S."/>
        </authorList>
    </citation>
    <scope>NUCLEOTIDE SEQUENCE [LARGE SCALE GENOMIC DNA]</scope>
    <source>
        <strain evidence="3 4">MW4</strain>
    </source>
</reference>
<dbReference type="SUPFAM" id="SSF56349">
    <property type="entry name" value="DNA breaking-rejoining enzymes"/>
    <property type="match status" value="1"/>
</dbReference>
<evidence type="ECO:0000259" key="2">
    <source>
        <dbReference type="PROSITE" id="PS51898"/>
    </source>
</evidence>